<dbReference type="Gene3D" id="1.10.357.10">
    <property type="entry name" value="Tetracycline Repressor, domain 2"/>
    <property type="match status" value="1"/>
</dbReference>
<dbReference type="EMBL" id="JAUSYA010000001">
    <property type="protein sequence ID" value="MDQ0688655.1"/>
    <property type="molecule type" value="Genomic_DNA"/>
</dbReference>
<dbReference type="RefSeq" id="WP_307050582.1">
    <property type="nucleotide sequence ID" value="NZ_JAUSYA010000001.1"/>
</dbReference>
<reference evidence="1 2" key="1">
    <citation type="submission" date="2023-07" db="EMBL/GenBank/DDBJ databases">
        <title>Comparative genomics of wheat-associated soil bacteria to identify genetic determinants of phenazine resistance.</title>
        <authorList>
            <person name="Mouncey N."/>
        </authorList>
    </citation>
    <scope>NUCLEOTIDE SEQUENCE [LARGE SCALE GENOMIC DNA]</scope>
    <source>
        <strain evidence="1 2">W4I19-2</strain>
    </source>
</reference>
<dbReference type="Proteomes" id="UP001243364">
    <property type="component" value="Unassembled WGS sequence"/>
</dbReference>
<comment type="caution">
    <text evidence="1">The sequence shown here is derived from an EMBL/GenBank/DDBJ whole genome shotgun (WGS) entry which is preliminary data.</text>
</comment>
<gene>
    <name evidence="1" type="ORF">QFZ56_007618</name>
</gene>
<evidence type="ECO:0000313" key="1">
    <source>
        <dbReference type="EMBL" id="MDQ0688655.1"/>
    </source>
</evidence>
<keyword evidence="2" id="KW-1185">Reference proteome</keyword>
<sequence length="58" mass="6468">MLRLGLHRLPAADYPRLRALVPRLADHDGERGLVEGLDSLLSRVSEPPLDAFHDGRAR</sequence>
<protein>
    <submittedName>
        <fullName evidence="1">Uncharacterized protein</fullName>
    </submittedName>
</protein>
<evidence type="ECO:0000313" key="2">
    <source>
        <dbReference type="Proteomes" id="UP001243364"/>
    </source>
</evidence>
<accession>A0ABU0QDD4</accession>
<proteinExistence type="predicted"/>
<organism evidence="1 2">
    <name type="scientific">Streptomyces achromogenes</name>
    <dbReference type="NCBI Taxonomy" id="67255"/>
    <lineage>
        <taxon>Bacteria</taxon>
        <taxon>Bacillati</taxon>
        <taxon>Actinomycetota</taxon>
        <taxon>Actinomycetes</taxon>
        <taxon>Kitasatosporales</taxon>
        <taxon>Streptomycetaceae</taxon>
        <taxon>Streptomyces</taxon>
    </lineage>
</organism>
<name>A0ABU0QDD4_STRAH</name>